<feature type="region of interest" description="Disordered" evidence="2">
    <location>
        <begin position="181"/>
        <end position="207"/>
    </location>
</feature>
<proteinExistence type="predicted"/>
<gene>
    <name evidence="4" type="ORF">SANT12839_003890</name>
</gene>
<name>A0A4D4JZS5_9ACTN</name>
<evidence type="ECO:0000313" key="4">
    <source>
        <dbReference type="EMBL" id="GDY39507.1"/>
    </source>
</evidence>
<feature type="compositionally biased region" description="Basic residues" evidence="2">
    <location>
        <begin position="198"/>
        <end position="207"/>
    </location>
</feature>
<organism evidence="4 5">
    <name type="scientific">Streptomyces antimycoticus</name>
    <dbReference type="NCBI Taxonomy" id="68175"/>
    <lineage>
        <taxon>Bacteria</taxon>
        <taxon>Bacillati</taxon>
        <taxon>Actinomycetota</taxon>
        <taxon>Actinomycetes</taxon>
        <taxon>Kitasatosporales</taxon>
        <taxon>Streptomycetaceae</taxon>
        <taxon>Streptomyces</taxon>
        <taxon>Streptomyces violaceusniger group</taxon>
    </lineage>
</organism>
<dbReference type="GO" id="GO:0006310">
    <property type="term" value="P:DNA recombination"/>
    <property type="evidence" value="ECO:0007669"/>
    <property type="project" value="UniProtKB-KW"/>
</dbReference>
<dbReference type="Gene3D" id="1.10.443.10">
    <property type="entry name" value="Intergrase catalytic core"/>
    <property type="match status" value="1"/>
</dbReference>
<dbReference type="Pfam" id="PF00589">
    <property type="entry name" value="Phage_integrase"/>
    <property type="match status" value="1"/>
</dbReference>
<keyword evidence="1" id="KW-0233">DNA recombination</keyword>
<keyword evidence="5" id="KW-1185">Reference proteome</keyword>
<dbReference type="EMBL" id="BJHV01000001">
    <property type="protein sequence ID" value="GDY39507.1"/>
    <property type="molecule type" value="Genomic_DNA"/>
</dbReference>
<feature type="domain" description="Tyr recombinase" evidence="3">
    <location>
        <begin position="39"/>
        <end position="252"/>
    </location>
</feature>
<evidence type="ECO:0000256" key="1">
    <source>
        <dbReference type="ARBA" id="ARBA00023172"/>
    </source>
</evidence>
<reference evidence="4 5" key="1">
    <citation type="journal article" date="2020" name="Int. J. Syst. Evol. Microbiol.">
        <title>Reclassification of Streptomyces castelarensis and Streptomyces sporoclivatus as later heterotypic synonyms of Streptomyces antimycoticus.</title>
        <authorList>
            <person name="Komaki H."/>
            <person name="Tamura T."/>
        </authorList>
    </citation>
    <scope>NUCLEOTIDE SEQUENCE [LARGE SCALE GENOMIC DNA]</scope>
    <source>
        <strain evidence="4 5">NBRC 12839</strain>
    </source>
</reference>
<protein>
    <recommendedName>
        <fullName evidence="3">Tyr recombinase domain-containing protein</fullName>
    </recommendedName>
</protein>
<dbReference type="AlphaFoldDB" id="A0A4D4JZS5"/>
<dbReference type="Proteomes" id="UP000299290">
    <property type="component" value="Unassembled WGS sequence"/>
</dbReference>
<dbReference type="GO" id="GO:0015074">
    <property type="term" value="P:DNA integration"/>
    <property type="evidence" value="ECO:0007669"/>
    <property type="project" value="InterPro"/>
</dbReference>
<evidence type="ECO:0000256" key="2">
    <source>
        <dbReference type="SAM" id="MobiDB-lite"/>
    </source>
</evidence>
<dbReference type="InterPro" id="IPR011010">
    <property type="entry name" value="DNA_brk_join_enz"/>
</dbReference>
<accession>A0A4D4JZS5</accession>
<dbReference type="InterPro" id="IPR013762">
    <property type="entry name" value="Integrase-like_cat_sf"/>
</dbReference>
<sequence length="282" mass="31607">MTVYRCLATLCSALGDAVRQHRLTHDPARPAALPRPPTTERRIWTVEEAARFLRYCHRTDPLIADLCELLIGTGMRKGEALALHWHDVYLNEGALYGRYILWAINNARLVITSPQTRSSKNWVAITPRVAAALTRREAEAPDSALSDRSSDPFTGLVFCRPDGRPLRPQTVLDRFRRHAKEAGVPPHHPARPATPRCHPVHHRGHPARRRLQNPATLHPLHHRQPLQPPHPGTWSDISLALIDIDVLTQIGRHSSRPARVTERSGPFSRLLTANESGLTLGP</sequence>
<comment type="caution">
    <text evidence="4">The sequence shown here is derived from an EMBL/GenBank/DDBJ whole genome shotgun (WGS) entry which is preliminary data.</text>
</comment>
<feature type="region of interest" description="Disordered" evidence="2">
    <location>
        <begin position="254"/>
        <end position="282"/>
    </location>
</feature>
<evidence type="ECO:0000313" key="5">
    <source>
        <dbReference type="Proteomes" id="UP000299290"/>
    </source>
</evidence>
<dbReference type="GO" id="GO:0003677">
    <property type="term" value="F:DNA binding"/>
    <property type="evidence" value="ECO:0007669"/>
    <property type="project" value="InterPro"/>
</dbReference>
<feature type="compositionally biased region" description="Polar residues" evidence="2">
    <location>
        <begin position="271"/>
        <end position="282"/>
    </location>
</feature>
<dbReference type="PROSITE" id="PS51898">
    <property type="entry name" value="TYR_RECOMBINASE"/>
    <property type="match status" value="1"/>
</dbReference>
<dbReference type="SUPFAM" id="SSF56349">
    <property type="entry name" value="DNA breaking-rejoining enzymes"/>
    <property type="match status" value="1"/>
</dbReference>
<evidence type="ECO:0000259" key="3">
    <source>
        <dbReference type="PROSITE" id="PS51898"/>
    </source>
</evidence>
<dbReference type="InterPro" id="IPR002104">
    <property type="entry name" value="Integrase_catalytic"/>
</dbReference>